<accession>A0A210QS45</accession>
<evidence type="ECO:0000313" key="2">
    <source>
        <dbReference type="EMBL" id="OWF51577.1"/>
    </source>
</evidence>
<evidence type="ECO:0000313" key="3">
    <source>
        <dbReference type="Proteomes" id="UP000242188"/>
    </source>
</evidence>
<dbReference type="OrthoDB" id="6150188at2759"/>
<gene>
    <name evidence="2" type="ORF">KP79_PYT24375</name>
</gene>
<feature type="chain" id="PRO_5013256329" description="WAP domain-containing protein" evidence="1">
    <location>
        <begin position="19"/>
        <end position="166"/>
    </location>
</feature>
<dbReference type="AlphaFoldDB" id="A0A210QS45"/>
<keyword evidence="3" id="KW-1185">Reference proteome</keyword>
<sequence>MWAVILMISAVHLHGSLADPRCPPNMNGFGGVCAFMCGSGGCDSGKICCPTACGGTTCQTPRAPPAPQPLPSPCPPGVPMASCSHLPCDKESCPNYPYAKCVNNYCGGCNAKFYVKGKEVTKTCKKITPIKPHLPSPCKKGVRMVQCFANPCDVQQCLSLPHAVCV</sequence>
<dbReference type="Proteomes" id="UP000242188">
    <property type="component" value="Unassembled WGS sequence"/>
</dbReference>
<protein>
    <recommendedName>
        <fullName evidence="4">WAP domain-containing protein</fullName>
    </recommendedName>
</protein>
<evidence type="ECO:0000256" key="1">
    <source>
        <dbReference type="SAM" id="SignalP"/>
    </source>
</evidence>
<organism evidence="2 3">
    <name type="scientific">Mizuhopecten yessoensis</name>
    <name type="common">Japanese scallop</name>
    <name type="synonym">Patinopecten yessoensis</name>
    <dbReference type="NCBI Taxonomy" id="6573"/>
    <lineage>
        <taxon>Eukaryota</taxon>
        <taxon>Metazoa</taxon>
        <taxon>Spiralia</taxon>
        <taxon>Lophotrochozoa</taxon>
        <taxon>Mollusca</taxon>
        <taxon>Bivalvia</taxon>
        <taxon>Autobranchia</taxon>
        <taxon>Pteriomorphia</taxon>
        <taxon>Pectinida</taxon>
        <taxon>Pectinoidea</taxon>
        <taxon>Pectinidae</taxon>
        <taxon>Mizuhopecten</taxon>
    </lineage>
</organism>
<proteinExistence type="predicted"/>
<dbReference type="EMBL" id="NEDP02002206">
    <property type="protein sequence ID" value="OWF51577.1"/>
    <property type="molecule type" value="Genomic_DNA"/>
</dbReference>
<name>A0A210QS45_MIZYE</name>
<keyword evidence="1" id="KW-0732">Signal</keyword>
<evidence type="ECO:0008006" key="4">
    <source>
        <dbReference type="Google" id="ProtNLM"/>
    </source>
</evidence>
<comment type="caution">
    <text evidence="2">The sequence shown here is derived from an EMBL/GenBank/DDBJ whole genome shotgun (WGS) entry which is preliminary data.</text>
</comment>
<reference evidence="2 3" key="1">
    <citation type="journal article" date="2017" name="Nat. Ecol. Evol.">
        <title>Scallop genome provides insights into evolution of bilaterian karyotype and development.</title>
        <authorList>
            <person name="Wang S."/>
            <person name="Zhang J."/>
            <person name="Jiao W."/>
            <person name="Li J."/>
            <person name="Xun X."/>
            <person name="Sun Y."/>
            <person name="Guo X."/>
            <person name="Huan P."/>
            <person name="Dong B."/>
            <person name="Zhang L."/>
            <person name="Hu X."/>
            <person name="Sun X."/>
            <person name="Wang J."/>
            <person name="Zhao C."/>
            <person name="Wang Y."/>
            <person name="Wang D."/>
            <person name="Huang X."/>
            <person name="Wang R."/>
            <person name="Lv J."/>
            <person name="Li Y."/>
            <person name="Zhang Z."/>
            <person name="Liu B."/>
            <person name="Lu W."/>
            <person name="Hui Y."/>
            <person name="Liang J."/>
            <person name="Zhou Z."/>
            <person name="Hou R."/>
            <person name="Li X."/>
            <person name="Liu Y."/>
            <person name="Li H."/>
            <person name="Ning X."/>
            <person name="Lin Y."/>
            <person name="Zhao L."/>
            <person name="Xing Q."/>
            <person name="Dou J."/>
            <person name="Li Y."/>
            <person name="Mao J."/>
            <person name="Guo H."/>
            <person name="Dou H."/>
            <person name="Li T."/>
            <person name="Mu C."/>
            <person name="Jiang W."/>
            <person name="Fu Q."/>
            <person name="Fu X."/>
            <person name="Miao Y."/>
            <person name="Liu J."/>
            <person name="Yu Q."/>
            <person name="Li R."/>
            <person name="Liao H."/>
            <person name="Li X."/>
            <person name="Kong Y."/>
            <person name="Jiang Z."/>
            <person name="Chourrout D."/>
            <person name="Li R."/>
            <person name="Bao Z."/>
        </authorList>
    </citation>
    <scope>NUCLEOTIDE SEQUENCE [LARGE SCALE GENOMIC DNA]</scope>
    <source>
        <strain evidence="2 3">PY_sf001</strain>
    </source>
</reference>
<feature type="signal peptide" evidence="1">
    <location>
        <begin position="1"/>
        <end position="18"/>
    </location>
</feature>